<evidence type="ECO:0000313" key="2">
    <source>
        <dbReference type="EMBL" id="THH15749.1"/>
    </source>
</evidence>
<feature type="compositionally biased region" description="Basic residues" evidence="1">
    <location>
        <begin position="27"/>
        <end position="36"/>
    </location>
</feature>
<protein>
    <submittedName>
        <fullName evidence="2">Uncharacterized protein</fullName>
    </submittedName>
</protein>
<proteinExistence type="predicted"/>
<sequence>MDDQEPAIMYQPVSPIFDIPEFPSLRRVKPLPKRRRTSADTSNGTPHDKSAGGLLPSILPHLPGPDATAEELIVHAEELSAQMALQSYYMPIFGGVQGFMKGESGVLDHDGTPAINFGVDFGSGGRDDEQGDGDYVDHLPQPGNTKKRKVPANQFGSRGEHDVMDGQSGGEEEQMDRGIPVGVRQDEETFDLLRPSSPGGGDVKPRRRKMLPATLVGLQHKEMLKHRKRQLAAVLGALSHGDTLALDQALSANYPLLNPTASKAFIGDWNALDPRPRLLRRASHVARLRARAKFPISPETAERVAFPECNFSFVCHSTTSDRLVATREEVAVLHARFEAELARQAAKAEEAAKQAASAAPTNASKQTDRARQKARTGPPKPIVNSLLPDQTFGVTKSRGKKKKRSALANASNPHHLRNYVPSRLPNQGQINSAQAQANAQNFVSSLPLRFLSAEIPSRRRKHDRPSTPMSQLVNPADEWICPFCEYQLFYGSEQGYRRALRDRKKILKRRRRARERAAAAASGNSAPFDKAPKDEVDAVFEPEFSAPADVPTKQTRARGDREKEGDRGDHVQGGGR</sequence>
<comment type="caution">
    <text evidence="2">The sequence shown here is derived from an EMBL/GenBank/DDBJ whole genome shotgun (WGS) entry which is preliminary data.</text>
</comment>
<reference evidence="2 3" key="1">
    <citation type="submission" date="2019-02" db="EMBL/GenBank/DDBJ databases">
        <title>Genome sequencing of the rare red list fungi Bondarzewia mesenterica.</title>
        <authorList>
            <person name="Buettner E."/>
            <person name="Kellner H."/>
        </authorList>
    </citation>
    <scope>NUCLEOTIDE SEQUENCE [LARGE SCALE GENOMIC DNA]</scope>
    <source>
        <strain evidence="2 3">DSM 108281</strain>
    </source>
</reference>
<feature type="region of interest" description="Disordered" evidence="1">
    <location>
        <begin position="139"/>
        <end position="175"/>
    </location>
</feature>
<keyword evidence="3" id="KW-1185">Reference proteome</keyword>
<evidence type="ECO:0000256" key="1">
    <source>
        <dbReference type="SAM" id="MobiDB-lite"/>
    </source>
</evidence>
<feature type="compositionally biased region" description="Basic and acidic residues" evidence="1">
    <location>
        <begin position="557"/>
        <end position="570"/>
    </location>
</feature>
<evidence type="ECO:0000313" key="3">
    <source>
        <dbReference type="Proteomes" id="UP000310158"/>
    </source>
</evidence>
<dbReference type="AlphaFoldDB" id="A0A4S4LTI8"/>
<gene>
    <name evidence="2" type="ORF">EW146_g4783</name>
</gene>
<accession>A0A4S4LTI8</accession>
<dbReference type="EMBL" id="SGPL01000193">
    <property type="protein sequence ID" value="THH15749.1"/>
    <property type="molecule type" value="Genomic_DNA"/>
</dbReference>
<dbReference type="OrthoDB" id="2507488at2759"/>
<dbReference type="Proteomes" id="UP000310158">
    <property type="component" value="Unassembled WGS sequence"/>
</dbReference>
<feature type="region of interest" description="Disordered" evidence="1">
    <location>
        <begin position="511"/>
        <end position="576"/>
    </location>
</feature>
<name>A0A4S4LTI8_9AGAM</name>
<organism evidence="2 3">
    <name type="scientific">Bondarzewia mesenterica</name>
    <dbReference type="NCBI Taxonomy" id="1095465"/>
    <lineage>
        <taxon>Eukaryota</taxon>
        <taxon>Fungi</taxon>
        <taxon>Dikarya</taxon>
        <taxon>Basidiomycota</taxon>
        <taxon>Agaricomycotina</taxon>
        <taxon>Agaricomycetes</taxon>
        <taxon>Russulales</taxon>
        <taxon>Bondarzewiaceae</taxon>
        <taxon>Bondarzewia</taxon>
    </lineage>
</organism>
<feature type="region of interest" description="Disordered" evidence="1">
    <location>
        <begin position="27"/>
        <end position="55"/>
    </location>
</feature>
<feature type="region of interest" description="Disordered" evidence="1">
    <location>
        <begin position="351"/>
        <end position="426"/>
    </location>
</feature>